<sequence length="209" mass="22520">MDSQDLMTLNALHDALAAARTAGRPILMLGGSSRAQPADVQSVIQGYFTLLEPHNPICIVGGRGEPGSVMDTLVEQCYQHHFKIYVVGVNPIFDLGGRVPSDAVFGFNNISLRCFAMTQLADLVVVFQGGVGTLQEIIVPIMHHKLDTVRPATLNGPRAVLVATDFPNPVTDFLPILCNGQFVSNQERDFVIPVTLTTVAHCLGQQLSA</sequence>
<comment type="caution">
    <text evidence="4">The sequence shown here is derived from an EMBL/GenBank/DDBJ whole genome shotgun (WGS) entry which is preliminary data.</text>
</comment>
<dbReference type="InterPro" id="IPR031100">
    <property type="entry name" value="LOG_fam"/>
</dbReference>
<organism evidence="4 5">
    <name type="scientific">Entotheonella factor</name>
    <dbReference type="NCBI Taxonomy" id="1429438"/>
    <lineage>
        <taxon>Bacteria</taxon>
        <taxon>Pseudomonadati</taxon>
        <taxon>Nitrospinota/Tectimicrobiota group</taxon>
        <taxon>Candidatus Tectimicrobiota</taxon>
        <taxon>Candidatus Entotheonellia</taxon>
        <taxon>Candidatus Entotheonellales</taxon>
        <taxon>Candidatus Entotheonellaceae</taxon>
        <taxon>Candidatus Entotheonella</taxon>
    </lineage>
</organism>
<dbReference type="Proteomes" id="UP000019141">
    <property type="component" value="Unassembled WGS sequence"/>
</dbReference>
<dbReference type="EMBL" id="AZHW01001193">
    <property type="protein sequence ID" value="ETW93668.1"/>
    <property type="molecule type" value="Genomic_DNA"/>
</dbReference>
<dbReference type="EC" id="3.2.2.4" evidence="2"/>
<dbReference type="GO" id="GO:0008714">
    <property type="term" value="F:AMP nucleosidase activity"/>
    <property type="evidence" value="ECO:0007669"/>
    <property type="project" value="UniProtKB-EC"/>
</dbReference>
<proteinExistence type="predicted"/>
<evidence type="ECO:0000256" key="1">
    <source>
        <dbReference type="ARBA" id="ARBA00000274"/>
    </source>
</evidence>
<dbReference type="Pfam" id="PF03641">
    <property type="entry name" value="Lysine_decarbox"/>
    <property type="match status" value="1"/>
</dbReference>
<dbReference type="AlphaFoldDB" id="W4L6E7"/>
<accession>W4L6E7</accession>
<name>W4L6E7_ENTF1</name>
<evidence type="ECO:0000313" key="5">
    <source>
        <dbReference type="Proteomes" id="UP000019141"/>
    </source>
</evidence>
<dbReference type="Gene3D" id="3.40.50.450">
    <property type="match status" value="1"/>
</dbReference>
<reference evidence="4 5" key="1">
    <citation type="journal article" date="2014" name="Nature">
        <title>An environmental bacterial taxon with a large and distinct metabolic repertoire.</title>
        <authorList>
            <person name="Wilson M.C."/>
            <person name="Mori T."/>
            <person name="Ruckert C."/>
            <person name="Uria A.R."/>
            <person name="Helf M.J."/>
            <person name="Takada K."/>
            <person name="Gernert C."/>
            <person name="Steffens U.A."/>
            <person name="Heycke N."/>
            <person name="Schmitt S."/>
            <person name="Rinke C."/>
            <person name="Helfrich E.J."/>
            <person name="Brachmann A.O."/>
            <person name="Gurgui C."/>
            <person name="Wakimoto T."/>
            <person name="Kracht M."/>
            <person name="Crusemann M."/>
            <person name="Hentschel U."/>
            <person name="Abe I."/>
            <person name="Matsunaga S."/>
            <person name="Kalinowski J."/>
            <person name="Takeyama H."/>
            <person name="Piel J."/>
        </authorList>
    </citation>
    <scope>NUCLEOTIDE SEQUENCE [LARGE SCALE GENOMIC DNA]</scope>
    <source>
        <strain evidence="5">TSY1</strain>
    </source>
</reference>
<dbReference type="HOGENOM" id="CLU_1313531_0_0_7"/>
<evidence type="ECO:0000256" key="2">
    <source>
        <dbReference type="ARBA" id="ARBA00011985"/>
    </source>
</evidence>
<keyword evidence="5" id="KW-1185">Reference proteome</keyword>
<comment type="catalytic activity">
    <reaction evidence="1">
        <text>AMP + H2O = D-ribose 5-phosphate + adenine</text>
        <dbReference type="Rhea" id="RHEA:20129"/>
        <dbReference type="ChEBI" id="CHEBI:15377"/>
        <dbReference type="ChEBI" id="CHEBI:16708"/>
        <dbReference type="ChEBI" id="CHEBI:78346"/>
        <dbReference type="ChEBI" id="CHEBI:456215"/>
        <dbReference type="EC" id="3.2.2.4"/>
    </reaction>
</comment>
<evidence type="ECO:0000256" key="3">
    <source>
        <dbReference type="ARBA" id="ARBA00031983"/>
    </source>
</evidence>
<evidence type="ECO:0000313" key="4">
    <source>
        <dbReference type="EMBL" id="ETW93668.1"/>
    </source>
</evidence>
<protein>
    <recommendedName>
        <fullName evidence="3">AMP nucleosidase</fullName>
        <ecNumber evidence="2">3.2.2.4</ecNumber>
    </recommendedName>
    <alternativeName>
        <fullName evidence="3">AMP nucleosidase</fullName>
    </alternativeName>
</protein>
<gene>
    <name evidence="4" type="ORF">ETSY1_38240</name>
</gene>
<dbReference type="SUPFAM" id="SSF102405">
    <property type="entry name" value="MCP/YpsA-like"/>
    <property type="match status" value="1"/>
</dbReference>